<dbReference type="SMART" id="SM01086">
    <property type="entry name" value="ClpB_D2-small"/>
    <property type="match status" value="1"/>
</dbReference>
<name>A0A409WXQ2_PSICY</name>
<protein>
    <recommendedName>
        <fullName evidence="8">AAA+ ATPase domain-containing protein</fullName>
    </recommendedName>
</protein>
<dbReference type="InterPro" id="IPR019489">
    <property type="entry name" value="Clp_ATPase_C"/>
</dbReference>
<comment type="caution">
    <text evidence="6">The sequence shown here is derived from an EMBL/GenBank/DDBJ whole genome shotgun (WGS) entry which is preliminary data.</text>
</comment>
<dbReference type="AlphaFoldDB" id="A0A409WXQ2"/>
<dbReference type="InterPro" id="IPR003959">
    <property type="entry name" value="ATPase_AAA_core"/>
</dbReference>
<dbReference type="Gene3D" id="1.10.8.60">
    <property type="match status" value="1"/>
</dbReference>
<feature type="domain" description="Clp ATPase C-terminal" evidence="5">
    <location>
        <begin position="373"/>
        <end position="462"/>
    </location>
</feature>
<evidence type="ECO:0000256" key="1">
    <source>
        <dbReference type="ARBA" id="ARBA00022741"/>
    </source>
</evidence>
<dbReference type="GO" id="GO:0016887">
    <property type="term" value="F:ATP hydrolysis activity"/>
    <property type="evidence" value="ECO:0007669"/>
    <property type="project" value="InterPro"/>
</dbReference>
<dbReference type="SUPFAM" id="SSF52540">
    <property type="entry name" value="P-loop containing nucleoside triphosphate hydrolases"/>
    <property type="match status" value="1"/>
</dbReference>
<organism evidence="6 7">
    <name type="scientific">Psilocybe cyanescens</name>
    <dbReference type="NCBI Taxonomy" id="93625"/>
    <lineage>
        <taxon>Eukaryota</taxon>
        <taxon>Fungi</taxon>
        <taxon>Dikarya</taxon>
        <taxon>Basidiomycota</taxon>
        <taxon>Agaricomycotina</taxon>
        <taxon>Agaricomycetes</taxon>
        <taxon>Agaricomycetidae</taxon>
        <taxon>Agaricales</taxon>
        <taxon>Agaricineae</taxon>
        <taxon>Strophariaceae</taxon>
        <taxon>Psilocybe</taxon>
    </lineage>
</organism>
<dbReference type="PANTHER" id="PTHR48102:SF7">
    <property type="entry name" value="ATP-DEPENDENT CLP PROTEASE ATP-BINDING SUBUNIT CLPX-LIKE, MITOCHONDRIAL"/>
    <property type="match status" value="1"/>
</dbReference>
<feature type="region of interest" description="Disordered" evidence="3">
    <location>
        <begin position="254"/>
        <end position="282"/>
    </location>
</feature>
<keyword evidence="1" id="KW-0547">Nucleotide-binding</keyword>
<dbReference type="GO" id="GO:0005759">
    <property type="term" value="C:mitochondrial matrix"/>
    <property type="evidence" value="ECO:0007669"/>
    <property type="project" value="TreeGrafter"/>
</dbReference>
<dbReference type="STRING" id="93625.A0A409WXQ2"/>
<evidence type="ECO:0000256" key="3">
    <source>
        <dbReference type="SAM" id="MobiDB-lite"/>
    </source>
</evidence>
<evidence type="ECO:0008006" key="8">
    <source>
        <dbReference type="Google" id="ProtNLM"/>
    </source>
</evidence>
<keyword evidence="7" id="KW-1185">Reference proteome</keyword>
<evidence type="ECO:0000259" key="5">
    <source>
        <dbReference type="SMART" id="SM01086"/>
    </source>
</evidence>
<dbReference type="InParanoid" id="A0A409WXQ2"/>
<dbReference type="FunFam" id="1.10.8.60:FF:000138">
    <property type="entry name" value="ATP-dependent Clp protease ATP-binding subunit ClpX"/>
    <property type="match status" value="1"/>
</dbReference>
<dbReference type="SMART" id="SM00382">
    <property type="entry name" value="AAA"/>
    <property type="match status" value="1"/>
</dbReference>
<dbReference type="InterPro" id="IPR027417">
    <property type="entry name" value="P-loop_NTPase"/>
</dbReference>
<gene>
    <name evidence="6" type="ORF">CVT25_004037</name>
</gene>
<accession>A0A409WXQ2</accession>
<evidence type="ECO:0000256" key="2">
    <source>
        <dbReference type="ARBA" id="ARBA00022840"/>
    </source>
</evidence>
<dbReference type="InterPro" id="IPR003593">
    <property type="entry name" value="AAA+_ATPase"/>
</dbReference>
<sequence>MWTTLTATRIKLVTATGLSHPRFNVRNVRTQPRDATPDINDQDIPNNPPGFGLATPRELVQYLNQFVIGQENAKKVLSVAVFNHYNRVRANLGYSDPNEYDSIHESDVDESVSIAQLSPLRKKLPPLSFRSRERPVLFEKSNVLVLGPTGSGKTLLARTLAKVLDVPFSISDATSFTQANVGEDVDMAIQRLVQAANFDPVRASTGIVYIDEVDKIARRSSSGTEGSRDVGGEGVQQSLLRMMEGSVVTVQAKGGVSAEIPPPSTSDPHSRGGQRATQAASKPDVYHIDTSNVLFILSGAFVGLDKIIKQRVAKGSIGFTANLASDTTLPFFTSNRKTPHNPLDLVETGDLVKYGFIPEFISRLPSITTLAPLTIPDLRRILTEVKGSLVSQYTALFGYSGVEIRFTSGALDEICKKAFERGGGARGLRGIMETLLLDPMYEVPGSDIFHVLITIDTVKGTAPPGYWKRGQAVKFWEAWATEEGNYSKGKP</sequence>
<evidence type="ECO:0000259" key="4">
    <source>
        <dbReference type="SMART" id="SM00382"/>
    </source>
</evidence>
<dbReference type="EMBL" id="NHYD01003030">
    <property type="protein sequence ID" value="PPQ83298.1"/>
    <property type="molecule type" value="Genomic_DNA"/>
</dbReference>
<evidence type="ECO:0000313" key="7">
    <source>
        <dbReference type="Proteomes" id="UP000283269"/>
    </source>
</evidence>
<keyword evidence="2" id="KW-0067">ATP-binding</keyword>
<proteinExistence type="predicted"/>
<dbReference type="Pfam" id="PF10431">
    <property type="entry name" value="ClpB_D2-small"/>
    <property type="match status" value="1"/>
</dbReference>
<reference evidence="6 7" key="1">
    <citation type="journal article" date="2018" name="Evol. Lett.">
        <title>Horizontal gene cluster transfer increased hallucinogenic mushroom diversity.</title>
        <authorList>
            <person name="Reynolds H.T."/>
            <person name="Vijayakumar V."/>
            <person name="Gluck-Thaler E."/>
            <person name="Korotkin H.B."/>
            <person name="Matheny P.B."/>
            <person name="Slot J.C."/>
        </authorList>
    </citation>
    <scope>NUCLEOTIDE SEQUENCE [LARGE SCALE GENOMIC DNA]</scope>
    <source>
        <strain evidence="6 7">2631</strain>
    </source>
</reference>
<dbReference type="GO" id="GO:0051603">
    <property type="term" value="P:proteolysis involved in protein catabolic process"/>
    <property type="evidence" value="ECO:0007669"/>
    <property type="project" value="TreeGrafter"/>
</dbReference>
<dbReference type="Pfam" id="PF07724">
    <property type="entry name" value="AAA_2"/>
    <property type="match status" value="1"/>
</dbReference>
<dbReference type="Gene3D" id="3.40.50.300">
    <property type="entry name" value="P-loop containing nucleotide triphosphate hydrolases"/>
    <property type="match status" value="1"/>
</dbReference>
<dbReference type="InterPro" id="IPR050052">
    <property type="entry name" value="ATP-dep_Clp_protease_ClpX"/>
</dbReference>
<feature type="domain" description="AAA+ ATPase" evidence="4">
    <location>
        <begin position="139"/>
        <end position="314"/>
    </location>
</feature>
<dbReference type="PANTHER" id="PTHR48102">
    <property type="entry name" value="ATP-DEPENDENT CLP PROTEASE ATP-BINDING SUBUNIT CLPX-LIKE, MITOCHONDRIAL-RELATED"/>
    <property type="match status" value="1"/>
</dbReference>
<dbReference type="Proteomes" id="UP000283269">
    <property type="component" value="Unassembled WGS sequence"/>
</dbReference>
<dbReference type="GO" id="GO:0005524">
    <property type="term" value="F:ATP binding"/>
    <property type="evidence" value="ECO:0007669"/>
    <property type="project" value="UniProtKB-KW"/>
</dbReference>
<dbReference type="OrthoDB" id="1721884at2759"/>
<evidence type="ECO:0000313" key="6">
    <source>
        <dbReference type="EMBL" id="PPQ83298.1"/>
    </source>
</evidence>